<name>A0ACC2NWI8_9HYME</name>
<evidence type="ECO:0000313" key="2">
    <source>
        <dbReference type="Proteomes" id="UP001239111"/>
    </source>
</evidence>
<accession>A0ACC2NWI8</accession>
<protein>
    <submittedName>
        <fullName evidence="1">Uncharacterized protein</fullName>
    </submittedName>
</protein>
<organism evidence="1 2">
    <name type="scientific">Eretmocerus hayati</name>
    <dbReference type="NCBI Taxonomy" id="131215"/>
    <lineage>
        <taxon>Eukaryota</taxon>
        <taxon>Metazoa</taxon>
        <taxon>Ecdysozoa</taxon>
        <taxon>Arthropoda</taxon>
        <taxon>Hexapoda</taxon>
        <taxon>Insecta</taxon>
        <taxon>Pterygota</taxon>
        <taxon>Neoptera</taxon>
        <taxon>Endopterygota</taxon>
        <taxon>Hymenoptera</taxon>
        <taxon>Apocrita</taxon>
        <taxon>Proctotrupomorpha</taxon>
        <taxon>Chalcidoidea</taxon>
        <taxon>Aphelinidae</taxon>
        <taxon>Aphelininae</taxon>
        <taxon>Eretmocerus</taxon>
    </lineage>
</organism>
<reference evidence="1" key="1">
    <citation type="submission" date="2023-04" db="EMBL/GenBank/DDBJ databases">
        <title>A chromosome-level genome assembly of the parasitoid wasp Eretmocerus hayati.</title>
        <authorList>
            <person name="Zhong Y."/>
            <person name="Liu S."/>
            <person name="Liu Y."/>
        </authorList>
    </citation>
    <scope>NUCLEOTIDE SEQUENCE</scope>
    <source>
        <strain evidence="1">ZJU_SS_LIU_2023</strain>
    </source>
</reference>
<evidence type="ECO:0000313" key="1">
    <source>
        <dbReference type="EMBL" id="KAJ8675685.1"/>
    </source>
</evidence>
<sequence length="569" mass="64333">MDSKSLSGACLKTNESLPMDTACLSIMNQNNHTVTFMSVVDDCFLCDGQPIANLSANSNTTIQISTRYPLRYYYNDTEGDKFLWCGSSYTFREHGNYGIDFGPQGNCSGVYTLYEPWNPYLPLLAAVMVYIFAFVLLSTSRLIINTVRVYLTRPTEIPDDLDRLHESDSAPPMLTVSKTGMRMQALDAFRGISVLLMIFVNNGGGKFVFLNHSAWNGFTVADLVLPWFAWAMGFTIVNSIRVHLRVSISRSRLIMKQLRRTMILILLGLMINSQHDSMLTELRFPGVLQLLAVSYFICSLIETCFASAQRNFHFGRFVFLQDILERWAQWIVVIAIVAIHSCITFLLHVPGCPRGYIGPGGYHHHGDYTNCTAGAAGYIDRLVFGKHMYMKTMNPIYGPTLPHDPEGLMNTFSATIIVFMGVQAGRIFVTYYQAGSRIIRWFSWFAITGLLAGVLCNFSVDHGMIPINKNMMSMSFVLVTSSLAFLLFSILYYLIDHKKIWSGSPFIYAGANPILLYVGHYLTMELFPFAWKLPIMPTHTSLLAINLWTTTLWAFIAYLLYKREILITI</sequence>
<proteinExistence type="predicted"/>
<dbReference type="Proteomes" id="UP001239111">
    <property type="component" value="Chromosome 2"/>
</dbReference>
<keyword evidence="2" id="KW-1185">Reference proteome</keyword>
<dbReference type="EMBL" id="CM056742">
    <property type="protein sequence ID" value="KAJ8675685.1"/>
    <property type="molecule type" value="Genomic_DNA"/>
</dbReference>
<comment type="caution">
    <text evidence="1">The sequence shown here is derived from an EMBL/GenBank/DDBJ whole genome shotgun (WGS) entry which is preliminary data.</text>
</comment>
<gene>
    <name evidence="1" type="ORF">QAD02_011471</name>
</gene>